<dbReference type="EMBL" id="JBHSXI010000021">
    <property type="protein sequence ID" value="MFC6890270.1"/>
    <property type="molecule type" value="Genomic_DNA"/>
</dbReference>
<dbReference type="SUPFAM" id="SSF52413">
    <property type="entry name" value="UDP-glucose/GDP-mannose dehydrogenase C-terminal domain"/>
    <property type="match status" value="1"/>
</dbReference>
<keyword evidence="7" id="KW-0520">NAD</keyword>
<gene>
    <name evidence="10" type="ORF">ACFQEY_14820</name>
</gene>
<evidence type="ECO:0000259" key="9">
    <source>
        <dbReference type="Pfam" id="PF03721"/>
    </source>
</evidence>
<feature type="domain" description="UDP-glucose/GDP-mannose dehydrogenase dimerisation" evidence="8">
    <location>
        <begin position="210"/>
        <end position="302"/>
    </location>
</feature>
<evidence type="ECO:0000256" key="6">
    <source>
        <dbReference type="PIRSR" id="PIRSR500134-2"/>
    </source>
</evidence>
<comment type="similarity">
    <text evidence="2">Belongs to the UDP-glucose/GDP-mannose dehydrogenase family.</text>
</comment>
<feature type="binding site" evidence="7">
    <location>
        <position position="88"/>
    </location>
    <ligand>
        <name>NAD(+)</name>
        <dbReference type="ChEBI" id="CHEBI:57540"/>
    </ligand>
</feature>
<dbReference type="InterPro" id="IPR001732">
    <property type="entry name" value="UDP-Glc/GDP-Man_DH_N"/>
</dbReference>
<dbReference type="PANTHER" id="PTHR43750:SF3">
    <property type="entry name" value="UDP-GLUCOSE 6-DEHYDROGENASE TUAD"/>
    <property type="match status" value="1"/>
</dbReference>
<evidence type="ECO:0000256" key="1">
    <source>
        <dbReference type="ARBA" id="ARBA00004701"/>
    </source>
</evidence>
<accession>A0ABD5UL63</accession>
<organism evidence="10 11">
    <name type="scientific">Halorubrum trueperi</name>
    <dbReference type="NCBI Taxonomy" id="2004704"/>
    <lineage>
        <taxon>Archaea</taxon>
        <taxon>Methanobacteriati</taxon>
        <taxon>Methanobacteriota</taxon>
        <taxon>Stenosarchaea group</taxon>
        <taxon>Halobacteria</taxon>
        <taxon>Halobacteriales</taxon>
        <taxon>Haloferacaceae</taxon>
        <taxon>Halorubrum</taxon>
    </lineage>
</organism>
<feature type="binding site" evidence="6">
    <location>
        <position position="216"/>
    </location>
    <ligand>
        <name>substrate</name>
    </ligand>
</feature>
<dbReference type="PANTHER" id="PTHR43750">
    <property type="entry name" value="UDP-GLUCOSE 6-DEHYDROGENASE TUAD"/>
    <property type="match status" value="1"/>
</dbReference>
<dbReference type="Pfam" id="PF03721">
    <property type="entry name" value="UDPG_MGDP_dh_N"/>
    <property type="match status" value="1"/>
</dbReference>
<dbReference type="Proteomes" id="UP001596333">
    <property type="component" value="Unassembled WGS sequence"/>
</dbReference>
<dbReference type="PRINTS" id="PR00411">
    <property type="entry name" value="PNDRDTASEI"/>
</dbReference>
<feature type="binding site" evidence="7">
    <location>
        <position position="338"/>
    </location>
    <ligand>
        <name>NAD(+)</name>
        <dbReference type="ChEBI" id="CHEBI:57540"/>
    </ligand>
</feature>
<dbReference type="InterPro" id="IPR028357">
    <property type="entry name" value="UDPglc_DH_bac"/>
</dbReference>
<evidence type="ECO:0000259" key="8">
    <source>
        <dbReference type="Pfam" id="PF00984"/>
    </source>
</evidence>
<evidence type="ECO:0000256" key="7">
    <source>
        <dbReference type="PIRSR" id="PIRSR500134-3"/>
    </source>
</evidence>
<keyword evidence="11" id="KW-1185">Reference proteome</keyword>
<feature type="binding site" evidence="7">
    <location>
        <position position="30"/>
    </location>
    <ligand>
        <name>NAD(+)</name>
        <dbReference type="ChEBI" id="CHEBI:57540"/>
    </ligand>
</feature>
<dbReference type="NCBIfam" id="TIGR03026">
    <property type="entry name" value="NDP-sugDHase"/>
    <property type="match status" value="1"/>
</dbReference>
<feature type="binding site" evidence="6">
    <location>
        <begin position="160"/>
        <end position="163"/>
    </location>
    <ligand>
        <name>substrate</name>
    </ligand>
</feature>
<comment type="pathway">
    <text evidence="1">Nucleotide-sugar biosynthesis; UDP-alpha-D-glucuronate biosynthesis; UDP-alpha-D-glucuronate from UDP-alpha-D-glucose: step 1/1.</text>
</comment>
<feature type="binding site" evidence="6">
    <location>
        <position position="331"/>
    </location>
    <ligand>
        <name>substrate</name>
    </ligand>
</feature>
<evidence type="ECO:0000256" key="2">
    <source>
        <dbReference type="ARBA" id="ARBA00006601"/>
    </source>
</evidence>
<dbReference type="EC" id="1.1.1.22" evidence="3"/>
<dbReference type="InterPro" id="IPR017476">
    <property type="entry name" value="UDP-Glc/GDP-Man"/>
</dbReference>
<evidence type="ECO:0000256" key="5">
    <source>
        <dbReference type="PIRSR" id="PIRSR500134-1"/>
    </source>
</evidence>
<feature type="binding site" evidence="6">
    <location>
        <begin position="261"/>
        <end position="265"/>
    </location>
    <ligand>
        <name>substrate</name>
    </ligand>
</feature>
<dbReference type="Gene3D" id="1.20.5.100">
    <property type="entry name" value="Cytochrome c1, transmembrane anchor, C-terminal"/>
    <property type="match status" value="1"/>
</dbReference>
<comment type="catalytic activity">
    <reaction evidence="4">
        <text>UDP-alpha-D-glucose + 2 NAD(+) + H2O = UDP-alpha-D-glucuronate + 2 NADH + 3 H(+)</text>
        <dbReference type="Rhea" id="RHEA:23596"/>
        <dbReference type="ChEBI" id="CHEBI:15377"/>
        <dbReference type="ChEBI" id="CHEBI:15378"/>
        <dbReference type="ChEBI" id="CHEBI:57540"/>
        <dbReference type="ChEBI" id="CHEBI:57945"/>
        <dbReference type="ChEBI" id="CHEBI:58052"/>
        <dbReference type="ChEBI" id="CHEBI:58885"/>
        <dbReference type="EC" id="1.1.1.22"/>
    </reaction>
</comment>
<dbReference type="PIRSF" id="PIRSF000124">
    <property type="entry name" value="UDPglc_GDPman_dh"/>
    <property type="match status" value="1"/>
</dbReference>
<evidence type="ECO:0000256" key="3">
    <source>
        <dbReference type="ARBA" id="ARBA00012954"/>
    </source>
</evidence>
<evidence type="ECO:0000313" key="10">
    <source>
        <dbReference type="EMBL" id="MFC6890270.1"/>
    </source>
</evidence>
<evidence type="ECO:0000256" key="4">
    <source>
        <dbReference type="ARBA" id="ARBA00047473"/>
    </source>
</evidence>
<dbReference type="InterPro" id="IPR036220">
    <property type="entry name" value="UDP-Glc/GDP-Man_DH_C_sf"/>
</dbReference>
<feature type="binding site" evidence="7">
    <location>
        <position position="163"/>
    </location>
    <ligand>
        <name>NAD(+)</name>
        <dbReference type="ChEBI" id="CHEBI:57540"/>
    </ligand>
</feature>
<dbReference type="RefSeq" id="WP_379769994.1">
    <property type="nucleotide sequence ID" value="NZ_JBHSXI010000021.1"/>
</dbReference>
<feature type="binding site" evidence="6">
    <location>
        <position position="269"/>
    </location>
    <ligand>
        <name>substrate</name>
    </ligand>
</feature>
<dbReference type="InterPro" id="IPR014026">
    <property type="entry name" value="UDP-Glc/GDP-Man_DH_dimer"/>
</dbReference>
<dbReference type="Gene3D" id="3.40.50.720">
    <property type="entry name" value="NAD(P)-binding Rossmann-like Domain"/>
    <property type="match status" value="2"/>
</dbReference>
<feature type="non-terminal residue" evidence="10">
    <location>
        <position position="340"/>
    </location>
</feature>
<evidence type="ECO:0000313" key="11">
    <source>
        <dbReference type="Proteomes" id="UP001596333"/>
    </source>
</evidence>
<sequence length="340" mass="36453">MQVSIVGSGYVGTTIAACFADLGHEVVNIDIDEDIVETINSGTPPIHEDGLPELVGKHAGQDGTGRLRATTDYDSIFATDATFLCLPTPQADDGSIDLSVMETGATQLGKTLEATEDWHTVVVKSTVIPGTTEDVITPILEEESEKTAGEHFGVGMNPEFLREGTAVHDFLNPDKIVLGADDDRALADMHDIFEPLVTKSDAPVVEPDTRTAEMIKYANNSFLAAKVSLINDIGNICKEYGIDAYEVADAIGLDDRISEQFLRSGVGWGGSCFGKDVAAISAAAREREYDPAMLRAAVEVNDRQPNRLLSLMDDHVDVSGERVAVLGLAFKPGTDDIRNS</sequence>
<dbReference type="SUPFAM" id="SSF51735">
    <property type="entry name" value="NAD(P)-binding Rossmann-fold domains"/>
    <property type="match status" value="1"/>
</dbReference>
<dbReference type="PIRSF" id="PIRSF500134">
    <property type="entry name" value="UDPglc_DH_bac"/>
    <property type="match status" value="1"/>
</dbReference>
<feature type="active site" description="Nucleophile" evidence="5">
    <location>
        <position position="272"/>
    </location>
</feature>
<reference evidence="10 11" key="1">
    <citation type="journal article" date="2019" name="Int. J. Syst. Evol. Microbiol.">
        <title>The Global Catalogue of Microorganisms (GCM) 10K type strain sequencing project: providing services to taxonomists for standard genome sequencing and annotation.</title>
        <authorList>
            <consortium name="The Broad Institute Genomics Platform"/>
            <consortium name="The Broad Institute Genome Sequencing Center for Infectious Disease"/>
            <person name="Wu L."/>
            <person name="Ma J."/>
        </authorList>
    </citation>
    <scope>NUCLEOTIDE SEQUENCE [LARGE SCALE GENOMIC DNA]</scope>
    <source>
        <strain evidence="10 11">Y73</strain>
    </source>
</reference>
<dbReference type="InterPro" id="IPR008927">
    <property type="entry name" value="6-PGluconate_DH-like_C_sf"/>
</dbReference>
<name>A0ABD5UL63_9EURY</name>
<dbReference type="AlphaFoldDB" id="A0ABD5UL63"/>
<comment type="caution">
    <text evidence="10">The sequence shown here is derived from an EMBL/GenBank/DDBJ whole genome shotgun (WGS) entry which is preliminary data.</text>
</comment>
<dbReference type="GO" id="GO:0003979">
    <property type="term" value="F:UDP-glucose 6-dehydrogenase activity"/>
    <property type="evidence" value="ECO:0007669"/>
    <property type="project" value="UniProtKB-EC"/>
</dbReference>
<dbReference type="InterPro" id="IPR036291">
    <property type="entry name" value="NAD(P)-bd_dom_sf"/>
</dbReference>
<protein>
    <recommendedName>
        <fullName evidence="3">UDP-glucose 6-dehydrogenase</fullName>
        <ecNumber evidence="3">1.1.1.22</ecNumber>
    </recommendedName>
</protein>
<feature type="domain" description="UDP-glucose/GDP-mannose dehydrogenase N-terminal" evidence="9">
    <location>
        <begin position="1"/>
        <end position="189"/>
    </location>
</feature>
<proteinExistence type="inferred from homology"/>
<feature type="binding site" evidence="7">
    <location>
        <position position="275"/>
    </location>
    <ligand>
        <name>NAD(+)</name>
        <dbReference type="ChEBI" id="CHEBI:57540"/>
    </ligand>
</feature>
<dbReference type="Pfam" id="PF00984">
    <property type="entry name" value="UDPG_MGDP_dh"/>
    <property type="match status" value="1"/>
</dbReference>
<dbReference type="SUPFAM" id="SSF48179">
    <property type="entry name" value="6-phosphogluconate dehydrogenase C-terminal domain-like"/>
    <property type="match status" value="1"/>
</dbReference>
<feature type="binding site" evidence="7">
    <location>
        <position position="126"/>
    </location>
    <ligand>
        <name>NAD(+)</name>
        <dbReference type="ChEBI" id="CHEBI:57540"/>
    </ligand>
</feature>